<dbReference type="Proteomes" id="UP000184211">
    <property type="component" value="Unassembled WGS sequence"/>
</dbReference>
<dbReference type="RefSeq" id="WP_072793069.1">
    <property type="nucleotide sequence ID" value="NZ_FQWM01000004.1"/>
</dbReference>
<feature type="transmembrane region" description="Helical" evidence="1">
    <location>
        <begin position="6"/>
        <end position="26"/>
    </location>
</feature>
<dbReference type="STRING" id="870908.SAMN04488044_2182"/>
<keyword evidence="1" id="KW-0812">Transmembrane</keyword>
<proteinExistence type="predicted"/>
<dbReference type="OrthoDB" id="7875801at2"/>
<keyword evidence="1" id="KW-0472">Membrane</keyword>
<name>A0A1M5RF79_9RHOB</name>
<keyword evidence="3" id="KW-1185">Reference proteome</keyword>
<organism evidence="2 3">
    <name type="scientific">Cognatishimia maritima</name>
    <dbReference type="NCBI Taxonomy" id="870908"/>
    <lineage>
        <taxon>Bacteria</taxon>
        <taxon>Pseudomonadati</taxon>
        <taxon>Pseudomonadota</taxon>
        <taxon>Alphaproteobacteria</taxon>
        <taxon>Rhodobacterales</taxon>
        <taxon>Paracoccaceae</taxon>
        <taxon>Cognatishimia</taxon>
    </lineage>
</organism>
<keyword evidence="1" id="KW-1133">Transmembrane helix</keyword>
<gene>
    <name evidence="2" type="ORF">SAMN04488044_2182</name>
</gene>
<evidence type="ECO:0008006" key="4">
    <source>
        <dbReference type="Google" id="ProtNLM"/>
    </source>
</evidence>
<sequence>MNADTVLTIGLFLAVFSVPALLAAMADGRSTRASSLSILLAGCAIVWAFSTKPGGYVASDIPAVVIRQIASLIN</sequence>
<evidence type="ECO:0000256" key="1">
    <source>
        <dbReference type="SAM" id="Phobius"/>
    </source>
</evidence>
<reference evidence="3" key="1">
    <citation type="submission" date="2016-11" db="EMBL/GenBank/DDBJ databases">
        <authorList>
            <person name="Varghese N."/>
            <person name="Submissions S."/>
        </authorList>
    </citation>
    <scope>NUCLEOTIDE SEQUENCE [LARGE SCALE GENOMIC DNA]</scope>
    <source>
        <strain evidence="3">DSM 28223</strain>
    </source>
</reference>
<protein>
    <recommendedName>
        <fullName evidence="4">50S ribosomal protein L35</fullName>
    </recommendedName>
</protein>
<evidence type="ECO:0000313" key="3">
    <source>
        <dbReference type="Proteomes" id="UP000184211"/>
    </source>
</evidence>
<dbReference type="AlphaFoldDB" id="A0A1M5RF79"/>
<accession>A0A1M5RF79</accession>
<feature type="transmembrane region" description="Helical" evidence="1">
    <location>
        <begin position="33"/>
        <end position="50"/>
    </location>
</feature>
<evidence type="ECO:0000313" key="2">
    <source>
        <dbReference type="EMBL" id="SHH24934.1"/>
    </source>
</evidence>
<dbReference type="EMBL" id="FQWM01000004">
    <property type="protein sequence ID" value="SHH24934.1"/>
    <property type="molecule type" value="Genomic_DNA"/>
</dbReference>